<protein>
    <submittedName>
        <fullName evidence="1">Uncharacterized protein</fullName>
    </submittedName>
</protein>
<organism evidence="1 2">
    <name type="scientific">Rhodococcus jostii</name>
    <dbReference type="NCBI Taxonomy" id="132919"/>
    <lineage>
        <taxon>Bacteria</taxon>
        <taxon>Bacillati</taxon>
        <taxon>Actinomycetota</taxon>
        <taxon>Actinomycetes</taxon>
        <taxon>Mycobacteriales</taxon>
        <taxon>Nocardiaceae</taxon>
        <taxon>Rhodococcus</taxon>
    </lineage>
</organism>
<reference evidence="2" key="1">
    <citation type="submission" date="2016-10" db="EMBL/GenBank/DDBJ databases">
        <authorList>
            <person name="Varghese N."/>
        </authorList>
    </citation>
    <scope>NUCLEOTIDE SEQUENCE [LARGE SCALE GENOMIC DNA]</scope>
    <source>
        <strain evidence="2">DSM 44719</strain>
    </source>
</reference>
<dbReference type="AlphaFoldDB" id="A0A1H4IL43"/>
<dbReference type="Proteomes" id="UP000183407">
    <property type="component" value="Unassembled WGS sequence"/>
</dbReference>
<proteinExistence type="predicted"/>
<sequence length="70" mass="7651">MWIESRGVANGLAIPTSQRVSWVELRQCRAQSAIAEQPATGWHRIDCIDADFGPFVLGVEIGQPVADCLL</sequence>
<accession>A0A1H4IL43</accession>
<gene>
    <name evidence="1" type="ORF">SAMN04490220_0199</name>
</gene>
<evidence type="ECO:0000313" key="1">
    <source>
        <dbReference type="EMBL" id="SEB34844.1"/>
    </source>
</evidence>
<evidence type="ECO:0000313" key="2">
    <source>
        <dbReference type="Proteomes" id="UP000183407"/>
    </source>
</evidence>
<name>A0A1H4IL43_RHOJO</name>
<dbReference type="EMBL" id="FNTL01000002">
    <property type="protein sequence ID" value="SEB34844.1"/>
    <property type="molecule type" value="Genomic_DNA"/>
</dbReference>